<comment type="caution">
    <text evidence="1">The sequence shown here is derived from an EMBL/GenBank/DDBJ whole genome shotgun (WGS) entry which is preliminary data.</text>
</comment>
<dbReference type="EMBL" id="JAPPUX010000005">
    <property type="protein sequence ID" value="MCY4728262.1"/>
    <property type="molecule type" value="Genomic_DNA"/>
</dbReference>
<accession>A0ABT4CK46</accession>
<evidence type="ECO:0000313" key="1">
    <source>
        <dbReference type="EMBL" id="MCY4728262.1"/>
    </source>
</evidence>
<sequence>MSSVDQWLADVATSALVGSARREPPPAPDVLALDAADEPAEHRLLASAAVADALTRAGATLPPPSDAVLAAAAEVRPPTGDRATQLLTLLLTQSPVSRQARDELVVEWLRLADEAGLRVPWHLLPVLLDFAAGRRAVAEALGAQLGERGRWLVGLNEAWSDLLGDDAAEPGSAVELDWVEAWPTMSSAEAVTAFALGRRADPAAARDLLEAQWSTVSAKLRADAVRALGPGLSAADEPLLERALDDRAKSVREAAAAMLDRLPGSARAARMADRLRRLVQVRGTLVRHLEVDVPDTPDEAAVRDGLTAPARGVALAPTVWLSQVVRAAPLSTWTDITGRSPAATLKMVRDADVLGWITEAVLDRRDTDWAVACVDHGIPDQRLLWLLPEERRARLLTDWVTGSTAGRDLRGLLTQAPRPWPDDLGRAVLTRIQGEKADASLGHAAAPLLPVALGPRLAPEINAALSRLPEDAGHLRRALTETLQLHAFRTSLTEAFR</sequence>
<evidence type="ECO:0000313" key="2">
    <source>
        <dbReference type="Proteomes" id="UP001074726"/>
    </source>
</evidence>
<gene>
    <name evidence="1" type="ORF">NYO98_18425</name>
</gene>
<organism evidence="1 2">
    <name type="scientific">Nocardioides pini</name>
    <dbReference type="NCBI Taxonomy" id="2975053"/>
    <lineage>
        <taxon>Bacteria</taxon>
        <taxon>Bacillati</taxon>
        <taxon>Actinomycetota</taxon>
        <taxon>Actinomycetes</taxon>
        <taxon>Propionibacteriales</taxon>
        <taxon>Nocardioidaceae</taxon>
        <taxon>Nocardioides</taxon>
    </lineage>
</organism>
<reference evidence="1" key="1">
    <citation type="submission" date="2022-08" db="EMBL/GenBank/DDBJ databases">
        <title>Genome sequencing of Nocardioides sp. STR2.</title>
        <authorList>
            <person name="So Y."/>
        </authorList>
    </citation>
    <scope>NUCLEOTIDE SEQUENCE</scope>
    <source>
        <strain evidence="1">STR2</strain>
    </source>
</reference>
<dbReference type="Pfam" id="PF18944">
    <property type="entry name" value="DUF5691"/>
    <property type="match status" value="1"/>
</dbReference>
<dbReference type="InterPro" id="IPR043746">
    <property type="entry name" value="DUF5691"/>
</dbReference>
<keyword evidence="2" id="KW-1185">Reference proteome</keyword>
<dbReference type="RefSeq" id="WP_268113233.1">
    <property type="nucleotide sequence ID" value="NZ_JAPPUX010000005.1"/>
</dbReference>
<dbReference type="Proteomes" id="UP001074726">
    <property type="component" value="Unassembled WGS sequence"/>
</dbReference>
<protein>
    <submittedName>
        <fullName evidence="1">DUF5691 domain-containing protein</fullName>
    </submittedName>
</protein>
<proteinExistence type="predicted"/>
<name>A0ABT4CK46_9ACTN</name>